<dbReference type="GO" id="GO:0016853">
    <property type="term" value="F:isomerase activity"/>
    <property type="evidence" value="ECO:0007669"/>
    <property type="project" value="UniProtKB-KW"/>
</dbReference>
<dbReference type="RefSeq" id="WP_197005296.1">
    <property type="nucleotide sequence ID" value="NZ_BONS01000025.1"/>
</dbReference>
<proteinExistence type="predicted"/>
<evidence type="ECO:0000313" key="3">
    <source>
        <dbReference type="Proteomes" id="UP000622552"/>
    </source>
</evidence>
<sequence length="156" mass="17398">MSDILETIDTLYAALDARDGDAMAACYHPEARFRDPLFDLRGAEIGAMWRMLTSRSEDLRAEVSDIRVTGDTKALAHWTARYTFGQRPVVNEVRAAYRFADDARIIDHVDAFDLTYWAGQALGGIPALVTRMPGGAGLLRRKVRRQLDAHMAQSGE</sequence>
<evidence type="ECO:0000313" key="2">
    <source>
        <dbReference type="EMBL" id="MBG6138553.1"/>
    </source>
</evidence>
<organism evidence="2 3">
    <name type="scientific">Longispora fulva</name>
    <dbReference type="NCBI Taxonomy" id="619741"/>
    <lineage>
        <taxon>Bacteria</taxon>
        <taxon>Bacillati</taxon>
        <taxon>Actinomycetota</taxon>
        <taxon>Actinomycetes</taxon>
        <taxon>Micromonosporales</taxon>
        <taxon>Micromonosporaceae</taxon>
        <taxon>Longispora</taxon>
    </lineage>
</organism>
<dbReference type="AlphaFoldDB" id="A0A8J7GUT3"/>
<feature type="domain" description="SnoaL-like" evidence="1">
    <location>
        <begin position="10"/>
        <end position="108"/>
    </location>
</feature>
<protein>
    <submittedName>
        <fullName evidence="2">Ketosteroid isomerase-like protein</fullName>
    </submittedName>
</protein>
<gene>
    <name evidence="2" type="ORF">IW245_004747</name>
</gene>
<reference evidence="2" key="1">
    <citation type="submission" date="2020-11" db="EMBL/GenBank/DDBJ databases">
        <title>Sequencing the genomes of 1000 actinobacteria strains.</title>
        <authorList>
            <person name="Klenk H.-P."/>
        </authorList>
    </citation>
    <scope>NUCLEOTIDE SEQUENCE</scope>
    <source>
        <strain evidence="2">DSM 45356</strain>
    </source>
</reference>
<dbReference type="Gene3D" id="3.10.450.50">
    <property type="match status" value="1"/>
</dbReference>
<dbReference type="SUPFAM" id="SSF54427">
    <property type="entry name" value="NTF2-like"/>
    <property type="match status" value="1"/>
</dbReference>
<keyword evidence="3" id="KW-1185">Reference proteome</keyword>
<name>A0A8J7GUT3_9ACTN</name>
<accession>A0A8J7GUT3</accession>
<keyword evidence="2" id="KW-0413">Isomerase</keyword>
<comment type="caution">
    <text evidence="2">The sequence shown here is derived from an EMBL/GenBank/DDBJ whole genome shotgun (WGS) entry which is preliminary data.</text>
</comment>
<evidence type="ECO:0000259" key="1">
    <source>
        <dbReference type="Pfam" id="PF12680"/>
    </source>
</evidence>
<dbReference type="InterPro" id="IPR037401">
    <property type="entry name" value="SnoaL-like"/>
</dbReference>
<dbReference type="Proteomes" id="UP000622552">
    <property type="component" value="Unassembled WGS sequence"/>
</dbReference>
<dbReference type="Pfam" id="PF12680">
    <property type="entry name" value="SnoaL_2"/>
    <property type="match status" value="1"/>
</dbReference>
<dbReference type="InterPro" id="IPR032710">
    <property type="entry name" value="NTF2-like_dom_sf"/>
</dbReference>
<dbReference type="EMBL" id="JADOUF010000001">
    <property type="protein sequence ID" value="MBG6138553.1"/>
    <property type="molecule type" value="Genomic_DNA"/>
</dbReference>